<feature type="transmembrane region" description="Helical" evidence="5">
    <location>
        <begin position="275"/>
        <end position="293"/>
    </location>
</feature>
<feature type="transmembrane region" description="Helical" evidence="5">
    <location>
        <begin position="248"/>
        <end position="269"/>
    </location>
</feature>
<accession>A0A2T7P4R6</accession>
<keyword evidence="3 5" id="KW-1133">Transmembrane helix</keyword>
<dbReference type="GO" id="GO:0016020">
    <property type="term" value="C:membrane"/>
    <property type="evidence" value="ECO:0007669"/>
    <property type="project" value="UniProtKB-SubCell"/>
</dbReference>
<feature type="transmembrane region" description="Helical" evidence="5">
    <location>
        <begin position="215"/>
        <end position="236"/>
    </location>
</feature>
<evidence type="ECO:0000256" key="5">
    <source>
        <dbReference type="SAM" id="Phobius"/>
    </source>
</evidence>
<evidence type="ECO:0000256" key="3">
    <source>
        <dbReference type="ARBA" id="ARBA00022989"/>
    </source>
</evidence>
<name>A0A2T7P4R6_POMCA</name>
<dbReference type="PANTHER" id="PTHR21576">
    <property type="entry name" value="UNCHARACTERIZED NODULIN-LIKE PROTEIN"/>
    <property type="match status" value="1"/>
</dbReference>
<keyword evidence="7" id="KW-1185">Reference proteome</keyword>
<reference evidence="6 7" key="1">
    <citation type="submission" date="2018-04" db="EMBL/GenBank/DDBJ databases">
        <title>The genome of golden apple snail Pomacea canaliculata provides insight into stress tolerance and invasive adaptation.</title>
        <authorList>
            <person name="Liu C."/>
            <person name="Liu B."/>
            <person name="Ren Y."/>
            <person name="Zhang Y."/>
            <person name="Wang H."/>
            <person name="Li S."/>
            <person name="Jiang F."/>
            <person name="Yin L."/>
            <person name="Zhang G."/>
            <person name="Qian W."/>
            <person name="Fan W."/>
        </authorList>
    </citation>
    <scope>NUCLEOTIDE SEQUENCE [LARGE SCALE GENOMIC DNA]</scope>
    <source>
        <strain evidence="6">SZHN2017</strain>
        <tissue evidence="6">Muscle</tissue>
    </source>
</reference>
<gene>
    <name evidence="6" type="ORF">C0Q70_10996</name>
</gene>
<feature type="transmembrane region" description="Helical" evidence="5">
    <location>
        <begin position="7"/>
        <end position="28"/>
    </location>
</feature>
<keyword evidence="2 5" id="KW-0812">Transmembrane</keyword>
<dbReference type="EMBL" id="PZQS01000006">
    <property type="protein sequence ID" value="PVD28409.1"/>
    <property type="molecule type" value="Genomic_DNA"/>
</dbReference>
<dbReference type="InterPro" id="IPR036259">
    <property type="entry name" value="MFS_trans_sf"/>
</dbReference>
<evidence type="ECO:0000313" key="7">
    <source>
        <dbReference type="Proteomes" id="UP000245119"/>
    </source>
</evidence>
<protein>
    <recommendedName>
        <fullName evidence="8">Major facilitator superfamily (MFS) profile domain-containing protein</fullName>
    </recommendedName>
</protein>
<evidence type="ECO:0000256" key="2">
    <source>
        <dbReference type="ARBA" id="ARBA00022692"/>
    </source>
</evidence>
<dbReference type="Pfam" id="PF07690">
    <property type="entry name" value="MFS_1"/>
    <property type="match status" value="1"/>
</dbReference>
<evidence type="ECO:0000256" key="1">
    <source>
        <dbReference type="ARBA" id="ARBA00004141"/>
    </source>
</evidence>
<feature type="transmembrane region" description="Helical" evidence="5">
    <location>
        <begin position="112"/>
        <end position="132"/>
    </location>
</feature>
<feature type="transmembrane region" description="Helical" evidence="5">
    <location>
        <begin position="184"/>
        <end position="203"/>
    </location>
</feature>
<dbReference type="OrthoDB" id="6089360at2759"/>
<dbReference type="AlphaFoldDB" id="A0A2T7P4R6"/>
<evidence type="ECO:0000313" key="6">
    <source>
        <dbReference type="EMBL" id="PVD28409.1"/>
    </source>
</evidence>
<dbReference type="SUPFAM" id="SSF103473">
    <property type="entry name" value="MFS general substrate transporter"/>
    <property type="match status" value="1"/>
</dbReference>
<sequence length="394" mass="43620">MVSRVTALRVMALVAGCLGMGMAGTIYAVNAYFNAIKKTFNYTQSERFGAVFSYMAALSVNIDNFSGKHRGKVIGLLDASFSAGPGVMAFVYGAFFINGHDKDEWNQDLRGFYLLSAICFIVVNGLGVVFMGRYPRQRVTDLDSLDSTPVSSTELDEIANPSNPDVSTEEQTGLKLLGMFDFHFLTWSYIFCASLQLMFQANISTFLKSSHLEEYSTLFTTLTFAVGTVAKFFFGFVSDVIVQRVPRVTVSLIAMVLQTIVLTVCVFMADNFTVLMIGTLGVGIPNGATWCLTPTMTSEYFGVKYFGRNWGWMMLGNAIFGLALQKAFGAIYESEIPVVGETDCYGLNCYRWSLVIMAGLSLCSVIFYAGLLERRLAYRKYKQAEISAAYNRIH</sequence>
<organism evidence="6 7">
    <name type="scientific">Pomacea canaliculata</name>
    <name type="common">Golden apple snail</name>
    <dbReference type="NCBI Taxonomy" id="400727"/>
    <lineage>
        <taxon>Eukaryota</taxon>
        <taxon>Metazoa</taxon>
        <taxon>Spiralia</taxon>
        <taxon>Lophotrochozoa</taxon>
        <taxon>Mollusca</taxon>
        <taxon>Gastropoda</taxon>
        <taxon>Caenogastropoda</taxon>
        <taxon>Architaenioglossa</taxon>
        <taxon>Ampullarioidea</taxon>
        <taxon>Ampullariidae</taxon>
        <taxon>Pomacea</taxon>
    </lineage>
</organism>
<feature type="transmembrane region" description="Helical" evidence="5">
    <location>
        <begin position="73"/>
        <end position="97"/>
    </location>
</feature>
<evidence type="ECO:0008006" key="8">
    <source>
        <dbReference type="Google" id="ProtNLM"/>
    </source>
</evidence>
<dbReference type="PANTHER" id="PTHR21576:SF158">
    <property type="entry name" value="RIBOSOMAL RNA-PROCESSING PROTEIN 12-LIKE CONSERVED DOMAIN-CONTAINING PROTEIN"/>
    <property type="match status" value="1"/>
</dbReference>
<comment type="caution">
    <text evidence="6">The sequence shown here is derived from an EMBL/GenBank/DDBJ whole genome shotgun (WGS) entry which is preliminary data.</text>
</comment>
<evidence type="ECO:0000256" key="4">
    <source>
        <dbReference type="ARBA" id="ARBA00023136"/>
    </source>
</evidence>
<dbReference type="Gene3D" id="1.20.1250.20">
    <property type="entry name" value="MFS general substrate transporter like domains"/>
    <property type="match status" value="1"/>
</dbReference>
<dbReference type="InterPro" id="IPR011701">
    <property type="entry name" value="MFS"/>
</dbReference>
<keyword evidence="4 5" id="KW-0472">Membrane</keyword>
<dbReference type="GO" id="GO:0022857">
    <property type="term" value="F:transmembrane transporter activity"/>
    <property type="evidence" value="ECO:0007669"/>
    <property type="project" value="InterPro"/>
</dbReference>
<proteinExistence type="predicted"/>
<feature type="transmembrane region" description="Helical" evidence="5">
    <location>
        <begin position="352"/>
        <end position="372"/>
    </location>
</feature>
<dbReference type="Proteomes" id="UP000245119">
    <property type="component" value="Linkage Group LG6"/>
</dbReference>
<comment type="subcellular location">
    <subcellularLocation>
        <location evidence="1">Membrane</location>
        <topology evidence="1">Multi-pass membrane protein</topology>
    </subcellularLocation>
</comment>